<accession>A0A418AHI6</accession>
<reference evidence="1 2" key="1">
    <citation type="submission" date="2018-08" db="EMBL/GenBank/DDBJ databases">
        <title>Aphanomyces genome sequencing and annotation.</title>
        <authorList>
            <person name="Minardi D."/>
            <person name="Oidtmann B."/>
            <person name="Van Der Giezen M."/>
            <person name="Studholme D.J."/>
        </authorList>
    </citation>
    <scope>NUCLEOTIDE SEQUENCE [LARGE SCALE GENOMIC DNA]</scope>
    <source>
        <strain evidence="1 2">NJM0002</strain>
    </source>
</reference>
<keyword evidence="2" id="KW-1185">Reference proteome</keyword>
<comment type="caution">
    <text evidence="1">The sequence shown here is derived from an EMBL/GenBank/DDBJ whole genome shotgun (WGS) entry which is preliminary data.</text>
</comment>
<gene>
    <name evidence="1" type="ORF">DYB32_009891</name>
</gene>
<dbReference type="AlphaFoldDB" id="A0A418AHI6"/>
<dbReference type="EMBL" id="QUSY01002465">
    <property type="protein sequence ID" value="RHY21118.1"/>
    <property type="molecule type" value="Genomic_DNA"/>
</dbReference>
<sequence>MTAPTKRAYYNQNKAYFQAYYQTHRDTLLAYARANHKRTYASRKDKKIQRAKEHHAQNRDKKLAQMKAYYRKTKARRLAGLKAATHHDTCCRPWCPSNEPLATDDDGAVTAAASAILQLRQNPLMSIQYLLNPFDVEGDQRREPIAILQTTPSPSIS</sequence>
<dbReference type="Proteomes" id="UP000285060">
    <property type="component" value="Unassembled WGS sequence"/>
</dbReference>
<evidence type="ECO:0000313" key="1">
    <source>
        <dbReference type="EMBL" id="RHY21118.1"/>
    </source>
</evidence>
<dbReference type="VEuPathDB" id="FungiDB:H310_12673"/>
<organism evidence="1 2">
    <name type="scientific">Aphanomyces invadans</name>
    <dbReference type="NCBI Taxonomy" id="157072"/>
    <lineage>
        <taxon>Eukaryota</taxon>
        <taxon>Sar</taxon>
        <taxon>Stramenopiles</taxon>
        <taxon>Oomycota</taxon>
        <taxon>Saprolegniomycetes</taxon>
        <taxon>Saprolegniales</taxon>
        <taxon>Verrucalvaceae</taxon>
        <taxon>Aphanomyces</taxon>
    </lineage>
</organism>
<proteinExistence type="predicted"/>
<name>A0A418AHI6_9STRA</name>
<evidence type="ECO:0000313" key="2">
    <source>
        <dbReference type="Proteomes" id="UP000285060"/>
    </source>
</evidence>
<protein>
    <submittedName>
        <fullName evidence="1">Uncharacterized protein</fullName>
    </submittedName>
</protein>